<name>A0ABS3G9E9_9FLAO</name>
<dbReference type="NCBIfam" id="NF003814">
    <property type="entry name" value="PRK05406.1-3"/>
    <property type="match status" value="1"/>
</dbReference>
<dbReference type="Pfam" id="PF03746">
    <property type="entry name" value="LamB_YcsF"/>
    <property type="match status" value="1"/>
</dbReference>
<evidence type="ECO:0000313" key="1">
    <source>
        <dbReference type="EMBL" id="MBO0356041.1"/>
    </source>
</evidence>
<dbReference type="NCBIfam" id="NF003816">
    <property type="entry name" value="PRK05406.1-5"/>
    <property type="match status" value="1"/>
</dbReference>
<dbReference type="PANTHER" id="PTHR30292">
    <property type="entry name" value="UNCHARACTERIZED PROTEIN YBGL-RELATED"/>
    <property type="match status" value="1"/>
</dbReference>
<dbReference type="PANTHER" id="PTHR30292:SF0">
    <property type="entry name" value="5-OXOPROLINASE SUBUNIT A"/>
    <property type="match status" value="1"/>
</dbReference>
<dbReference type="RefSeq" id="WP_207036632.1">
    <property type="nucleotide sequence ID" value="NZ_JAFLNL010000015.1"/>
</dbReference>
<proteinExistence type="predicted"/>
<protein>
    <submittedName>
        <fullName evidence="1">5-oxoprolinase subunit PxpA</fullName>
    </submittedName>
</protein>
<dbReference type="Proteomes" id="UP000664044">
    <property type="component" value="Unassembled WGS sequence"/>
</dbReference>
<dbReference type="Gene3D" id="3.20.20.370">
    <property type="entry name" value="Glycoside hydrolase/deacetylase"/>
    <property type="match status" value="1"/>
</dbReference>
<evidence type="ECO:0000313" key="2">
    <source>
        <dbReference type="Proteomes" id="UP000664044"/>
    </source>
</evidence>
<accession>A0ABS3G9E9</accession>
<comment type="caution">
    <text evidence="1">The sequence shown here is derived from an EMBL/GenBank/DDBJ whole genome shotgun (WGS) entry which is preliminary data.</text>
</comment>
<reference evidence="1 2" key="1">
    <citation type="submission" date="2021-03" db="EMBL/GenBank/DDBJ databases">
        <title>Muricauda lutimaris sp. nov. and Muricauda ruestringensis sp. nov, two marine members of the Flavobacteriaceae isolated from deep sea sediments of Western Pacific.</title>
        <authorList>
            <person name="Zhao S."/>
            <person name="Liu R."/>
        </authorList>
    </citation>
    <scope>NUCLEOTIDE SEQUENCE [LARGE SCALE GENOMIC DNA]</scope>
    <source>
        <strain evidence="1 2">BC31-1-A7</strain>
    </source>
</reference>
<dbReference type="InterPro" id="IPR005501">
    <property type="entry name" value="LamB/YcsF/PxpA-like"/>
</dbReference>
<dbReference type="EMBL" id="JAFLNL010000015">
    <property type="protein sequence ID" value="MBO0356041.1"/>
    <property type="molecule type" value="Genomic_DNA"/>
</dbReference>
<dbReference type="SUPFAM" id="SSF88713">
    <property type="entry name" value="Glycoside hydrolase/deacetylase"/>
    <property type="match status" value="1"/>
</dbReference>
<dbReference type="InterPro" id="IPR011330">
    <property type="entry name" value="Glyco_hydro/deAcase_b/a-brl"/>
</dbReference>
<keyword evidence="2" id="KW-1185">Reference proteome</keyword>
<organism evidence="1 2">
    <name type="scientific">Flagellimonas aurea</name>
    <dbReference type="NCBI Taxonomy" id="2915619"/>
    <lineage>
        <taxon>Bacteria</taxon>
        <taxon>Pseudomonadati</taxon>
        <taxon>Bacteroidota</taxon>
        <taxon>Flavobacteriia</taxon>
        <taxon>Flavobacteriales</taxon>
        <taxon>Flavobacteriaceae</taxon>
        <taxon>Flagellimonas</taxon>
    </lineage>
</organism>
<gene>
    <name evidence="1" type="ORF">J0656_18630</name>
</gene>
<sequence>MKKVMDINCDMGEAFGHWKVSDVDDEQIMPYISSANVATGFHAGDPNHMDRLAQLALKYGVKVGAHPGYRDLQGFGRRKINASVKELVNDMIYQIGAMREFCSLYGMPLNHVKPHGALYMEMAVNKELAIAFIDAMQKIGKDIPVYCMGNSETYKVALEKGQPVVREFYADRDYGDNGSIVFTRHVDKIDAEAIKDKVLLACLENKVKTVTGNIIPIEFESICFHSDTPGSLDIASKLKEGFRDKNITLSAYNH</sequence>